<protein>
    <submittedName>
        <fullName evidence="1">Uncharacterized protein</fullName>
    </submittedName>
</protein>
<proteinExistence type="predicted"/>
<evidence type="ECO:0000313" key="2">
    <source>
        <dbReference type="Proteomes" id="UP001054252"/>
    </source>
</evidence>
<accession>A0AAV5K1W4</accession>
<keyword evidence="2" id="KW-1185">Reference proteome</keyword>
<dbReference type="EMBL" id="BPVZ01000045">
    <property type="protein sequence ID" value="GKV16465.1"/>
    <property type="molecule type" value="Genomic_DNA"/>
</dbReference>
<gene>
    <name evidence="1" type="ORF">SLEP1_g27105</name>
</gene>
<sequence length="70" mass="8076">MGLVMRCGKERYNRMATVMMSGKSREYAATLFLLPPTLVMSAICNSPQVWQTILSYWSNNNSIFICTWDF</sequence>
<dbReference type="AlphaFoldDB" id="A0AAV5K1W4"/>
<reference evidence="1 2" key="1">
    <citation type="journal article" date="2021" name="Commun. Biol.">
        <title>The genome of Shorea leprosula (Dipterocarpaceae) highlights the ecological relevance of drought in aseasonal tropical rainforests.</title>
        <authorList>
            <person name="Ng K.K.S."/>
            <person name="Kobayashi M.J."/>
            <person name="Fawcett J.A."/>
            <person name="Hatakeyama M."/>
            <person name="Paape T."/>
            <person name="Ng C.H."/>
            <person name="Ang C.C."/>
            <person name="Tnah L.H."/>
            <person name="Lee C.T."/>
            <person name="Nishiyama T."/>
            <person name="Sese J."/>
            <person name="O'Brien M.J."/>
            <person name="Copetti D."/>
            <person name="Mohd Noor M.I."/>
            <person name="Ong R.C."/>
            <person name="Putra M."/>
            <person name="Sireger I.Z."/>
            <person name="Indrioko S."/>
            <person name="Kosugi Y."/>
            <person name="Izuno A."/>
            <person name="Isagi Y."/>
            <person name="Lee S.L."/>
            <person name="Shimizu K.K."/>
        </authorList>
    </citation>
    <scope>NUCLEOTIDE SEQUENCE [LARGE SCALE GENOMIC DNA]</scope>
    <source>
        <strain evidence="1">214</strain>
    </source>
</reference>
<evidence type="ECO:0000313" key="1">
    <source>
        <dbReference type="EMBL" id="GKV16465.1"/>
    </source>
</evidence>
<comment type="caution">
    <text evidence="1">The sequence shown here is derived from an EMBL/GenBank/DDBJ whole genome shotgun (WGS) entry which is preliminary data.</text>
</comment>
<name>A0AAV5K1W4_9ROSI</name>
<dbReference type="Proteomes" id="UP001054252">
    <property type="component" value="Unassembled WGS sequence"/>
</dbReference>
<organism evidence="1 2">
    <name type="scientific">Rubroshorea leprosula</name>
    <dbReference type="NCBI Taxonomy" id="152421"/>
    <lineage>
        <taxon>Eukaryota</taxon>
        <taxon>Viridiplantae</taxon>
        <taxon>Streptophyta</taxon>
        <taxon>Embryophyta</taxon>
        <taxon>Tracheophyta</taxon>
        <taxon>Spermatophyta</taxon>
        <taxon>Magnoliopsida</taxon>
        <taxon>eudicotyledons</taxon>
        <taxon>Gunneridae</taxon>
        <taxon>Pentapetalae</taxon>
        <taxon>rosids</taxon>
        <taxon>malvids</taxon>
        <taxon>Malvales</taxon>
        <taxon>Dipterocarpaceae</taxon>
        <taxon>Rubroshorea</taxon>
    </lineage>
</organism>